<dbReference type="AlphaFoldDB" id="A0A7D6V8B3"/>
<keyword evidence="1" id="KW-1133">Transmembrane helix</keyword>
<evidence type="ECO:0000256" key="1">
    <source>
        <dbReference type="SAM" id="Phobius"/>
    </source>
</evidence>
<evidence type="ECO:0000313" key="3">
    <source>
        <dbReference type="Proteomes" id="UP000515512"/>
    </source>
</evidence>
<dbReference type="Proteomes" id="UP000515512">
    <property type="component" value="Chromosome"/>
</dbReference>
<evidence type="ECO:0000313" key="2">
    <source>
        <dbReference type="EMBL" id="QLY29194.1"/>
    </source>
</evidence>
<accession>A0A7D6V8B3</accession>
<feature type="transmembrane region" description="Helical" evidence="1">
    <location>
        <begin position="134"/>
        <end position="152"/>
    </location>
</feature>
<protein>
    <submittedName>
        <fullName evidence="2">Uncharacterized protein</fullName>
    </submittedName>
</protein>
<keyword evidence="3" id="KW-1185">Reference proteome</keyword>
<dbReference type="EMBL" id="CP059399">
    <property type="protein sequence ID" value="QLY29194.1"/>
    <property type="molecule type" value="Genomic_DNA"/>
</dbReference>
<reference evidence="2 3" key="1">
    <citation type="submission" date="2020-07" db="EMBL/GenBank/DDBJ databases">
        <authorList>
            <person name="Zhuang K."/>
            <person name="Ran Y."/>
        </authorList>
    </citation>
    <scope>NUCLEOTIDE SEQUENCE [LARGE SCALE GENOMIC DNA]</scope>
    <source>
        <strain evidence="2 3">WCH-YHL-001</strain>
    </source>
</reference>
<name>A0A7D6V8B3_9NOCA</name>
<dbReference type="RefSeq" id="WP_181580399.1">
    <property type="nucleotide sequence ID" value="NZ_CP059399.1"/>
</dbReference>
<dbReference type="KEGG" id="nhu:H0264_28465"/>
<gene>
    <name evidence="2" type="ORF">H0264_28465</name>
</gene>
<sequence>MASVDEPFIEAGRLWYVDAQALPPAVREKLRKRAEAGYRIPRPVSRERLAQLDSEIARAQGMIWEASLGQPDPHHMRELHRLAEQARTRRQQALREGAPDDPGGFRGKGLFIAAPFAAIVSLMVLSVADANGAITLITPIVLLILLATPYMLGRRSPLVLTPADLAAIRAATRGIRIADANRSRALLSGAEKIRDVPDLVAVAGHLVDRITVSVAWRSIYLEPHRAQFDVMAEIAQIAKSAARYDAMARRLAIAPSGDTRTAELARTAQHSARQQLGIVWQTLCRRVDALREFAGHLHQLDLELRNAELARQALDMDDDLAELLASAVSNELAAEQLRHLSEQTAGLTLAIRELVDQLHLDVQTLRALAPGEGQPAPDGTHRFGW</sequence>
<organism evidence="2 3">
    <name type="scientific">Nocardia huaxiensis</name>
    <dbReference type="NCBI Taxonomy" id="2755382"/>
    <lineage>
        <taxon>Bacteria</taxon>
        <taxon>Bacillati</taxon>
        <taxon>Actinomycetota</taxon>
        <taxon>Actinomycetes</taxon>
        <taxon>Mycobacteriales</taxon>
        <taxon>Nocardiaceae</taxon>
        <taxon>Nocardia</taxon>
    </lineage>
</organism>
<keyword evidence="1" id="KW-0472">Membrane</keyword>
<proteinExistence type="predicted"/>
<feature type="transmembrane region" description="Helical" evidence="1">
    <location>
        <begin position="109"/>
        <end position="128"/>
    </location>
</feature>
<keyword evidence="1" id="KW-0812">Transmembrane</keyword>